<sequence>MFSPIGAVSLLELRGTLGEILTYWENRDVFHKICKEIGYEYEDVDGLPYIRDRIEPDGSVFPAPTHLGASAFGYVIEDVFKLFLIGTDRFHLCSPSGEKLVGSNLFLELLDLNYEAEEFSKFTKHNFGCQWFFLEYPTYLISTKNWDRFSKDFLIENNLIDPGYVLPIAERVRSFEGWSLCVVEDDIPKTAQDCLSLVEFNREKRLTSKRGRPSLEKARAAFAAMGNNKGSLSWTQVQNRLENQTGQRPSPKTLRDWRDAASNPRGKK</sequence>
<dbReference type="EMBL" id="CYUD01000017">
    <property type="protein sequence ID" value="CUK17338.1"/>
    <property type="molecule type" value="Genomic_DNA"/>
</dbReference>
<organism evidence="2 3">
    <name type="scientific">Ruegeria denitrificans</name>
    <dbReference type="NCBI Taxonomy" id="1715692"/>
    <lineage>
        <taxon>Bacteria</taxon>
        <taxon>Pseudomonadati</taxon>
        <taxon>Pseudomonadota</taxon>
        <taxon>Alphaproteobacteria</taxon>
        <taxon>Rhodobacterales</taxon>
        <taxon>Roseobacteraceae</taxon>
        <taxon>Ruegeria</taxon>
    </lineage>
</organism>
<keyword evidence="3" id="KW-1185">Reference proteome</keyword>
<name>A0A0P1IJK0_9RHOB</name>
<evidence type="ECO:0000313" key="2">
    <source>
        <dbReference type="EMBL" id="CUK17338.1"/>
    </source>
</evidence>
<accession>A0A0P1IJK0</accession>
<evidence type="ECO:0000313" key="3">
    <source>
        <dbReference type="Proteomes" id="UP000051260"/>
    </source>
</evidence>
<dbReference type="Proteomes" id="UP000051260">
    <property type="component" value="Unassembled WGS sequence"/>
</dbReference>
<evidence type="ECO:0000256" key="1">
    <source>
        <dbReference type="SAM" id="MobiDB-lite"/>
    </source>
</evidence>
<dbReference type="OrthoDB" id="7776640at2"/>
<feature type="region of interest" description="Disordered" evidence="1">
    <location>
        <begin position="242"/>
        <end position="268"/>
    </location>
</feature>
<protein>
    <submittedName>
        <fullName evidence="2">Uncharacterized protein</fullName>
    </submittedName>
</protein>
<dbReference type="RefSeq" id="WP_058283725.1">
    <property type="nucleotide sequence ID" value="NZ_CYUD01000017.1"/>
</dbReference>
<proteinExistence type="predicted"/>
<gene>
    <name evidence="2" type="ORF">RUE5091_04105</name>
</gene>
<dbReference type="AlphaFoldDB" id="A0A0P1IJK0"/>
<reference evidence="3" key="1">
    <citation type="submission" date="2015-09" db="EMBL/GenBank/DDBJ databases">
        <authorList>
            <person name="Rodrigo-Torres L."/>
            <person name="Arahal D.R."/>
        </authorList>
    </citation>
    <scope>NUCLEOTIDE SEQUENCE [LARGE SCALE GENOMIC DNA]</scope>
    <source>
        <strain evidence="3">CECT 5091</strain>
    </source>
</reference>
<dbReference type="STRING" id="1715692.RUE5091_04105"/>